<comment type="caution">
    <text evidence="2">The sequence shown here is derived from an EMBL/GenBank/DDBJ whole genome shotgun (WGS) entry which is preliminary data.</text>
</comment>
<protein>
    <submittedName>
        <fullName evidence="2">Unnamed protein product</fullName>
    </submittedName>
</protein>
<feature type="compositionally biased region" description="Basic residues" evidence="1">
    <location>
        <begin position="387"/>
        <end position="396"/>
    </location>
</feature>
<feature type="compositionally biased region" description="Basic and acidic residues" evidence="1">
    <location>
        <begin position="373"/>
        <end position="386"/>
    </location>
</feature>
<dbReference type="InterPro" id="IPR036910">
    <property type="entry name" value="HMG_box_dom_sf"/>
</dbReference>
<organism evidence="2 3">
    <name type="scientific">Ambrosiozyma monospora</name>
    <name type="common">Yeast</name>
    <name type="synonym">Endomycopsis monosporus</name>
    <dbReference type="NCBI Taxonomy" id="43982"/>
    <lineage>
        <taxon>Eukaryota</taxon>
        <taxon>Fungi</taxon>
        <taxon>Dikarya</taxon>
        <taxon>Ascomycota</taxon>
        <taxon>Saccharomycotina</taxon>
        <taxon>Pichiomycetes</taxon>
        <taxon>Pichiales</taxon>
        <taxon>Pichiaceae</taxon>
        <taxon>Ambrosiozyma</taxon>
    </lineage>
</organism>
<reference evidence="2" key="1">
    <citation type="submission" date="2023-04" db="EMBL/GenBank/DDBJ databases">
        <title>Ambrosiozyma monospora NBRC 1965.</title>
        <authorList>
            <person name="Ichikawa N."/>
            <person name="Sato H."/>
            <person name="Tonouchi N."/>
        </authorList>
    </citation>
    <scope>NUCLEOTIDE SEQUENCE</scope>
    <source>
        <strain evidence="2">NBRC 1965</strain>
    </source>
</reference>
<dbReference type="EMBL" id="BSXU01002584">
    <property type="protein sequence ID" value="GMG38617.1"/>
    <property type="molecule type" value="Genomic_DNA"/>
</dbReference>
<gene>
    <name evidence="2" type="ORF">Amon01_000499100</name>
</gene>
<evidence type="ECO:0000313" key="3">
    <source>
        <dbReference type="Proteomes" id="UP001165063"/>
    </source>
</evidence>
<sequence length="707" mass="79832">MDSSVTWLTGLNFGSVTASESPIHNSPLFDQQSNARPISSCSHTEYDGPQTGESMRTPRTVKILNNDNYSFTSSKFSVFPNYDYDTLDLPNQCQYAPTSSPFPPSSAKLQTFTNITYNNELPLSMKSEVPRSMPDELSNELAMALKNNSNDAPQSSLDLKNFNDIETLYPSIVGPPQSSVNTSDPIPEYPSMYQYEHRQINNLQSPPSNFPYYFQLIGLDEISEDELSSDEEKFASAEDEMKVAINQAQLNPFYNNDFVSKEVNKVDDIGSAESDTNITNLVPSETNSEPKDNLQLSLNSPEFPEIQQEPNPCDDKIEADSQPLLHPSECHQTKQEYEYPPIQSTVLVSGGENAEKNKSKSTKNRSTRAQTIPKDKSSVVTKDKDKSRKAKSRKRSHSIDGTSDDIEALKLYASDLIEDFSSKFPKAVSRIPVPALSPERCEKIHELSETKHLDSKDVKTVLNLFKQRNFDLKLKILSKVVGTAGLNNDLLDYPDHSHDDGLIVTEIEDGGFTLLVKTYAGSDSNSSIMNQSITSHFKNIKDFAIYFRQPNEPTTYKSKNNMINGAKRKKTCSAGFISSKLVKRPLNSFLLYRTTMVKAVVLLSLMDTLSTYAFGQMDMDYSDYDPMKEKMFLEMLLDELNQEIAAEIHAQFQLKKFNHHLLIQIVSLLWTTETPEVKNRFFDIAKAEKEIHKNCFPEYKYRPNRGA</sequence>
<evidence type="ECO:0000256" key="1">
    <source>
        <dbReference type="SAM" id="MobiDB-lite"/>
    </source>
</evidence>
<feature type="region of interest" description="Disordered" evidence="1">
    <location>
        <begin position="271"/>
        <end position="293"/>
    </location>
</feature>
<dbReference type="Gene3D" id="1.10.30.10">
    <property type="entry name" value="High mobility group box domain"/>
    <property type="match status" value="1"/>
</dbReference>
<dbReference type="SUPFAM" id="SSF47095">
    <property type="entry name" value="HMG-box"/>
    <property type="match status" value="1"/>
</dbReference>
<feature type="compositionally biased region" description="Polar residues" evidence="1">
    <location>
        <begin position="273"/>
        <end position="287"/>
    </location>
</feature>
<feature type="region of interest" description="Disordered" evidence="1">
    <location>
        <begin position="348"/>
        <end position="400"/>
    </location>
</feature>
<dbReference type="OrthoDB" id="2307332at2759"/>
<dbReference type="AlphaFoldDB" id="A0A9W6Z026"/>
<accession>A0A9W6Z026</accession>
<proteinExistence type="predicted"/>
<dbReference type="Proteomes" id="UP001165063">
    <property type="component" value="Unassembled WGS sequence"/>
</dbReference>
<keyword evidence="3" id="KW-1185">Reference proteome</keyword>
<name>A0A9W6Z026_AMBMO</name>
<feature type="region of interest" description="Disordered" evidence="1">
    <location>
        <begin position="22"/>
        <end position="57"/>
    </location>
</feature>
<evidence type="ECO:0000313" key="2">
    <source>
        <dbReference type="EMBL" id="GMG38617.1"/>
    </source>
</evidence>
<feature type="compositionally biased region" description="Polar residues" evidence="1">
    <location>
        <begin position="22"/>
        <end position="43"/>
    </location>
</feature>